<dbReference type="CDD" id="cd04184">
    <property type="entry name" value="GT2_RfbC_Mx_like"/>
    <property type="match status" value="1"/>
</dbReference>
<dbReference type="Proteomes" id="UP000183039">
    <property type="component" value="Unassembled WGS sequence"/>
</dbReference>
<dbReference type="Pfam" id="PF00535">
    <property type="entry name" value="Glycos_transf_2"/>
    <property type="match status" value="2"/>
</dbReference>
<gene>
    <name evidence="2" type="ORF">ATZ33_17995</name>
    <name evidence="3" type="ORF">RV15_GL001655</name>
</gene>
<evidence type="ECO:0000313" key="3">
    <source>
        <dbReference type="EMBL" id="OJG89348.1"/>
    </source>
</evidence>
<dbReference type="PANTHER" id="PTHR43179:SF7">
    <property type="entry name" value="RHAMNOSYLTRANSFERASE WBBL"/>
    <property type="match status" value="1"/>
</dbReference>
<dbReference type="CDD" id="cd04186">
    <property type="entry name" value="GT_2_like_c"/>
    <property type="match status" value="1"/>
</dbReference>
<feature type="domain" description="Glycosyltransferase 2-like" evidence="1">
    <location>
        <begin position="443"/>
        <end position="561"/>
    </location>
</feature>
<reference evidence="2 4" key="2">
    <citation type="submission" date="2015-12" db="EMBL/GenBank/DDBJ databases">
        <authorList>
            <person name="Lauer A."/>
            <person name="Humrighouse B."/>
            <person name="Loparev V."/>
            <person name="Shewmaker P.L."/>
            <person name="Whitney A.M."/>
            <person name="McLaughlin R.W."/>
        </authorList>
    </citation>
    <scope>NUCLEOTIDE SEQUENCE [LARGE SCALE GENOMIC DNA]</scope>
    <source>
        <strain evidence="2 4">LMG 23085</strain>
    </source>
</reference>
<dbReference type="SUPFAM" id="SSF53448">
    <property type="entry name" value="Nucleotide-diphospho-sugar transferases"/>
    <property type="match status" value="2"/>
</dbReference>
<feature type="domain" description="Glycosyltransferase 2-like" evidence="1">
    <location>
        <begin position="185"/>
        <end position="345"/>
    </location>
</feature>
<sequence length="714" mass="81977">MNDEIKVIIDSIYREKQTNNLTITGWALATQSKSSPDISINNQEQVTSFGIKRVLREDVNQIYEVSPEVLAGFEIKLEGIQKKNKLEVRFVSEDLESSKTEWIDLAKKHPLIPGTEDKMARLMIKVHKGISYLKRNGIKSTIQRVKIEKIRNQSSYPSWLERNEHFDFEQINAEIDGFHYQPKISIAMPVYNVEEKWLRRCIDSILIQDYSNWELCMADDASTDPKVKELLTEYSNSDERIKVVFRSENGHISEATNSALTLATGEFVALLDNDDELPRIAFYEVVKALNENPELDLIYSDEDKIDMEGNRSDPSFKPDWSPDLLLGTNYISHLGVYRRTILEEIGGFRKGYEGSQDYDLVLRFTEKTTSKRIKHISKVLYHWRMLPTSTAVDQSSKGYAFEAGLRAVQDALIRRGIKGHATHGRANGLYDVYYELESEDLVSIIIPTKNGYKDVKRCVSSIIEKTTYKNYEIIIADNGSTDEKMKELYDSFKQQLNDRFRVVVIDIPFNFSKINNIAAKDAKGKYLLFLNNDTEVINADWLKLMVSFGQQERIGCVGAKLLYPNNTIQHAGVILGLGGIAGHGHYGYPHSDLGYFGKLALNVDYLAVTAACLLMRKQDFDAVSGFDEDFTVAFNDVDLCLKVKELGRDNVWLHEAELYHFESQTRGYDDKGKKKKRFEKEKAMMEHKWSNLIEDDPFYNPNLTREIPNFSYRD</sequence>
<dbReference type="GO" id="GO:0016757">
    <property type="term" value="F:glycosyltransferase activity"/>
    <property type="evidence" value="ECO:0007669"/>
    <property type="project" value="UniProtKB-KW"/>
</dbReference>
<evidence type="ECO:0000259" key="1">
    <source>
        <dbReference type="Pfam" id="PF00535"/>
    </source>
</evidence>
<dbReference type="EMBL" id="JXLC01000023">
    <property type="protein sequence ID" value="OJG89348.1"/>
    <property type="molecule type" value="Genomic_DNA"/>
</dbReference>
<reference evidence="3 5" key="1">
    <citation type="submission" date="2014-12" db="EMBL/GenBank/DDBJ databases">
        <title>Draft genome sequences of 29 type strains of Enterococci.</title>
        <authorList>
            <person name="Zhong Z."/>
            <person name="Sun Z."/>
            <person name="Liu W."/>
            <person name="Zhang W."/>
            <person name="Zhang H."/>
        </authorList>
    </citation>
    <scope>NUCLEOTIDE SEQUENCE [LARGE SCALE GENOMIC DNA]</scope>
    <source>
        <strain evidence="3 5">DSM 22801</strain>
    </source>
</reference>
<accession>A0A0S3KFX5</accession>
<evidence type="ECO:0000313" key="2">
    <source>
        <dbReference type="EMBL" id="ALS03197.1"/>
    </source>
</evidence>
<dbReference type="PANTHER" id="PTHR43179">
    <property type="entry name" value="RHAMNOSYLTRANSFERASE WBBL"/>
    <property type="match status" value="1"/>
</dbReference>
<dbReference type="RefSeq" id="WP_071878654.1">
    <property type="nucleotide sequence ID" value="NZ_JXLC01000023.1"/>
</dbReference>
<dbReference type="AlphaFoldDB" id="A0A0S3KFX5"/>
<dbReference type="InterPro" id="IPR001173">
    <property type="entry name" value="Glyco_trans_2-like"/>
</dbReference>
<dbReference type="KEGG" id="ess:ATZ33_17995"/>
<protein>
    <submittedName>
        <fullName evidence="2">Glycosyl transferase family 2</fullName>
    </submittedName>
    <submittedName>
        <fullName evidence="3">Glycosyl transferase, group 2 family protein</fullName>
    </submittedName>
</protein>
<dbReference type="OrthoDB" id="8773442at2"/>
<organism evidence="3 5">
    <name type="scientific">Enterococcus silesiacus</name>
    <dbReference type="NCBI Taxonomy" id="332949"/>
    <lineage>
        <taxon>Bacteria</taxon>
        <taxon>Bacillati</taxon>
        <taxon>Bacillota</taxon>
        <taxon>Bacilli</taxon>
        <taxon>Lactobacillales</taxon>
        <taxon>Enterococcaceae</taxon>
        <taxon>Enterococcus</taxon>
    </lineage>
</organism>
<dbReference type="Proteomes" id="UP000065511">
    <property type="component" value="Chromosome"/>
</dbReference>
<proteinExistence type="predicted"/>
<name>A0A0S3KFX5_9ENTE</name>
<evidence type="ECO:0000313" key="4">
    <source>
        <dbReference type="Proteomes" id="UP000065511"/>
    </source>
</evidence>
<keyword evidence="4" id="KW-1185">Reference proteome</keyword>
<keyword evidence="3" id="KW-0808">Transferase</keyword>
<dbReference type="InterPro" id="IPR029044">
    <property type="entry name" value="Nucleotide-diphossugar_trans"/>
</dbReference>
<dbReference type="EMBL" id="CP013614">
    <property type="protein sequence ID" value="ALS03197.1"/>
    <property type="molecule type" value="Genomic_DNA"/>
</dbReference>
<evidence type="ECO:0000313" key="5">
    <source>
        <dbReference type="Proteomes" id="UP000183039"/>
    </source>
</evidence>
<dbReference type="Gene3D" id="3.90.550.10">
    <property type="entry name" value="Spore Coat Polysaccharide Biosynthesis Protein SpsA, Chain A"/>
    <property type="match status" value="2"/>
</dbReference>